<accession>A0A016VVU3</accession>
<feature type="region of interest" description="Disordered" evidence="2">
    <location>
        <begin position="423"/>
        <end position="449"/>
    </location>
</feature>
<comment type="caution">
    <text evidence="3">The sequence shown here is derived from an EMBL/GenBank/DDBJ whole genome shotgun (WGS) entry which is preliminary data.</text>
</comment>
<dbReference type="PANTHER" id="PTHR22880">
    <property type="entry name" value="FALZ-RELATED BROMODOMAIN-CONTAINING PROTEINS"/>
    <property type="match status" value="1"/>
</dbReference>
<dbReference type="SUPFAM" id="SSF47370">
    <property type="entry name" value="Bromodomain"/>
    <property type="match status" value="1"/>
</dbReference>
<dbReference type="GO" id="GO:0006355">
    <property type="term" value="P:regulation of DNA-templated transcription"/>
    <property type="evidence" value="ECO:0007669"/>
    <property type="project" value="TreeGrafter"/>
</dbReference>
<dbReference type="PANTHER" id="PTHR22880:SF225">
    <property type="entry name" value="BROMODOMAIN-CONTAINING PROTEIN BET-1-RELATED"/>
    <property type="match status" value="1"/>
</dbReference>
<dbReference type="Gene3D" id="1.20.1270.220">
    <property type="match status" value="1"/>
</dbReference>
<protein>
    <recommendedName>
        <fullName evidence="5">NET domain-containing protein</fullName>
    </recommendedName>
</protein>
<dbReference type="Gene3D" id="1.20.920.10">
    <property type="entry name" value="Bromodomain-like"/>
    <property type="match status" value="1"/>
</dbReference>
<reference evidence="4" key="1">
    <citation type="journal article" date="2015" name="Nat. Genet.">
        <title>The genome and transcriptome of the zoonotic hookworm Ancylostoma ceylanicum identify infection-specific gene families.</title>
        <authorList>
            <person name="Schwarz E.M."/>
            <person name="Hu Y."/>
            <person name="Antoshechkin I."/>
            <person name="Miller M.M."/>
            <person name="Sternberg P.W."/>
            <person name="Aroian R.V."/>
        </authorList>
    </citation>
    <scope>NUCLEOTIDE SEQUENCE</scope>
    <source>
        <strain evidence="4">HY135</strain>
    </source>
</reference>
<dbReference type="STRING" id="53326.A0A016VVU3"/>
<dbReference type="EMBL" id="JARK01001340">
    <property type="protein sequence ID" value="EYC31441.1"/>
    <property type="molecule type" value="Genomic_DNA"/>
</dbReference>
<feature type="region of interest" description="Disordered" evidence="2">
    <location>
        <begin position="284"/>
        <end position="311"/>
    </location>
</feature>
<evidence type="ECO:0000256" key="2">
    <source>
        <dbReference type="SAM" id="MobiDB-lite"/>
    </source>
</evidence>
<feature type="compositionally biased region" description="Basic residues" evidence="2">
    <location>
        <begin position="423"/>
        <end position="445"/>
    </location>
</feature>
<dbReference type="InterPro" id="IPR038336">
    <property type="entry name" value="NET_sf"/>
</dbReference>
<name>A0A016VVU3_9BILA</name>
<keyword evidence="4" id="KW-1185">Reference proteome</keyword>
<dbReference type="AlphaFoldDB" id="A0A016VVU3"/>
<dbReference type="OrthoDB" id="5876151at2759"/>
<gene>
    <name evidence="3" type="primary">Acey_s0004.g2157</name>
    <name evidence="3" type="ORF">Y032_0004g2157</name>
</gene>
<dbReference type="InterPro" id="IPR050935">
    <property type="entry name" value="Bromo_chromatin_reader"/>
</dbReference>
<feature type="region of interest" description="Disordered" evidence="2">
    <location>
        <begin position="491"/>
        <end position="515"/>
    </location>
</feature>
<evidence type="ECO:0000256" key="1">
    <source>
        <dbReference type="ARBA" id="ARBA00023117"/>
    </source>
</evidence>
<dbReference type="GO" id="GO:0000785">
    <property type="term" value="C:chromatin"/>
    <property type="evidence" value="ECO:0007669"/>
    <property type="project" value="TreeGrafter"/>
</dbReference>
<feature type="compositionally biased region" description="Low complexity" evidence="2">
    <location>
        <begin position="494"/>
        <end position="512"/>
    </location>
</feature>
<evidence type="ECO:0000313" key="4">
    <source>
        <dbReference type="Proteomes" id="UP000024635"/>
    </source>
</evidence>
<feature type="compositionally biased region" description="Basic and acidic residues" evidence="2">
    <location>
        <begin position="284"/>
        <end position="303"/>
    </location>
</feature>
<organism evidence="3 4">
    <name type="scientific">Ancylostoma ceylanicum</name>
    <dbReference type="NCBI Taxonomy" id="53326"/>
    <lineage>
        <taxon>Eukaryota</taxon>
        <taxon>Metazoa</taxon>
        <taxon>Ecdysozoa</taxon>
        <taxon>Nematoda</taxon>
        <taxon>Chromadorea</taxon>
        <taxon>Rhabditida</taxon>
        <taxon>Rhabditina</taxon>
        <taxon>Rhabditomorpha</taxon>
        <taxon>Strongyloidea</taxon>
        <taxon>Ancylostomatidae</taxon>
        <taxon>Ancylostomatinae</taxon>
        <taxon>Ancylostoma</taxon>
    </lineage>
</organism>
<feature type="region of interest" description="Disordered" evidence="2">
    <location>
        <begin position="1"/>
        <end position="35"/>
    </location>
</feature>
<keyword evidence="1" id="KW-0103">Bromodomain</keyword>
<evidence type="ECO:0008006" key="5">
    <source>
        <dbReference type="Google" id="ProtNLM"/>
    </source>
</evidence>
<sequence length="572" mass="65533">MVRSRPWPTKPSIPPGSASSAFTRQPRKRKPHNDSVIHSVNVDLLPRRSSNRLRRKQVEQVIDYSSLPPKFTGPLLPSMHFCHYVMEQLMSAKYEPINWLIDLATVKKKLDYRQYEDADEFATDVRSICMNPLDDSLADDSLSLLRSFEQLWLYMPLDPAVPLVPEDSEGMDELELKYFAMLATLINNKKKCQFYGNQLSLHLQRVKVMSEAQRAAGQQGNAVPEIPSYMKKEMDALAAKLQPYTCIPIDVLVESDLVHSPDRLLSAIAPVAPELMELLRGKVVEQNEKGTPEQSSKDERLNPDLEEPLTPEEQEQLAKNIEKLSDDDKITILGIIADDDNVAVRSFFTLSAFIWTYYRRNPVNFDDEDVHIELTNAKPSTFRKVVDCVAAMMQRQLTCQAPEEDHASTSDVEWCAKAKSRGGYKRTRTSSKGTNGRRKTQPAKRRAIDIEARKRELVEGIKKLGGTGTTRPIRKQVPFFESRPRARTSYVYRSSSSSSSESTTTSDSWDSDSSSRNEAEYRGYFIGRHWCLIAEKLLYISLNNEYIYISHFHSLLHYYFTINQTQEWDQHF</sequence>
<dbReference type="InterPro" id="IPR036427">
    <property type="entry name" value="Bromodomain-like_sf"/>
</dbReference>
<dbReference type="GO" id="GO:0006338">
    <property type="term" value="P:chromatin remodeling"/>
    <property type="evidence" value="ECO:0007669"/>
    <property type="project" value="TreeGrafter"/>
</dbReference>
<proteinExistence type="predicted"/>
<dbReference type="GO" id="GO:0005634">
    <property type="term" value="C:nucleus"/>
    <property type="evidence" value="ECO:0007669"/>
    <property type="project" value="TreeGrafter"/>
</dbReference>
<evidence type="ECO:0000313" key="3">
    <source>
        <dbReference type="EMBL" id="EYC31441.1"/>
    </source>
</evidence>
<dbReference type="Proteomes" id="UP000024635">
    <property type="component" value="Unassembled WGS sequence"/>
</dbReference>